<dbReference type="Proteomes" id="UP001152300">
    <property type="component" value="Unassembled WGS sequence"/>
</dbReference>
<name>A0A9X0AFT8_9HELO</name>
<evidence type="ECO:0000313" key="2">
    <source>
        <dbReference type="Proteomes" id="UP001152300"/>
    </source>
</evidence>
<dbReference type="Gene3D" id="3.40.50.1460">
    <property type="match status" value="1"/>
</dbReference>
<accession>A0A9X0AFT8</accession>
<keyword evidence="2" id="KW-1185">Reference proteome</keyword>
<proteinExistence type="predicted"/>
<dbReference type="OrthoDB" id="3223806at2759"/>
<evidence type="ECO:0000313" key="1">
    <source>
        <dbReference type="EMBL" id="KAJ8062015.1"/>
    </source>
</evidence>
<protein>
    <submittedName>
        <fullName evidence="1">Uncharacterized protein</fullName>
    </submittedName>
</protein>
<dbReference type="EMBL" id="JAPEIS010000011">
    <property type="protein sequence ID" value="KAJ8062015.1"/>
    <property type="molecule type" value="Genomic_DNA"/>
</dbReference>
<dbReference type="AlphaFoldDB" id="A0A9X0AFT8"/>
<comment type="caution">
    <text evidence="1">The sequence shown here is derived from an EMBL/GenBank/DDBJ whole genome shotgun (WGS) entry which is preliminary data.</text>
</comment>
<gene>
    <name evidence="1" type="ORF">OCU04_009797</name>
</gene>
<organism evidence="1 2">
    <name type="scientific">Sclerotinia nivalis</name>
    <dbReference type="NCBI Taxonomy" id="352851"/>
    <lineage>
        <taxon>Eukaryota</taxon>
        <taxon>Fungi</taxon>
        <taxon>Dikarya</taxon>
        <taxon>Ascomycota</taxon>
        <taxon>Pezizomycotina</taxon>
        <taxon>Leotiomycetes</taxon>
        <taxon>Helotiales</taxon>
        <taxon>Sclerotiniaceae</taxon>
        <taxon>Sclerotinia</taxon>
    </lineage>
</organism>
<reference evidence="1" key="1">
    <citation type="submission" date="2022-11" db="EMBL/GenBank/DDBJ databases">
        <title>Genome Resource of Sclerotinia nivalis Strain SnTB1, a Plant Pathogen Isolated from American Ginseng.</title>
        <authorList>
            <person name="Fan S."/>
        </authorList>
    </citation>
    <scope>NUCLEOTIDE SEQUENCE</scope>
    <source>
        <strain evidence="1">SnTB1</strain>
    </source>
</reference>
<sequence length="494" mass="56155">MRNDSSIRFLEYDPLIDAAYPSSHEQYLNPIYRHIAVSYDTLRNPSGYTIITASGPHEKAQEYDFSNNEQYHGALSYFLLKAWKESGGPAVKQQLIYQYLSTKVRKTCLGQNPMCYGTNNQGFFGGVLTGINQTSILVVRKPDKSIQLQAGHIHGICDGDQFSLYSFGDINPESGEPIIAEVIYVRVLVSDLKLLNIASTQVRTGWVATPLTRLSLRKFPIQIQPDAPYLVHWETARKEHQSFNIIDRSQTPEQPPFFLVIQNNENGYDIKDESSTVIKQPNTIYDKRGNPSYILDIIEHIARFKLVKNIVNEALTDPIYPFRESFNIKLTNSIGKDFYPGCSQTGWFQPGCSHLECSVEIKDGDKLYLHVNNKGDYDLYIYIYSLGPFWNVENALSANYVVISSSPMYNVTRDWKKELGVEASDDIKLQGRYQYEEIVKVFFINRLTSFALLELPEFGKPMKGGRFCTDRATGGDGPSENWAAVNFRIRVSSK</sequence>